<comment type="caution">
    <text evidence="3">The sequence shown here is derived from an EMBL/GenBank/DDBJ whole genome shotgun (WGS) entry which is preliminary data.</text>
</comment>
<dbReference type="EMBL" id="JBBNGS010000024">
    <property type="protein sequence ID" value="MEQ2638544.1"/>
    <property type="molecule type" value="Genomic_DNA"/>
</dbReference>
<dbReference type="RefSeq" id="WP_349183227.1">
    <property type="nucleotide sequence ID" value="NZ_JBBNGS010000024.1"/>
</dbReference>
<dbReference type="InterPro" id="IPR013378">
    <property type="entry name" value="InlB-like_B-rpt"/>
</dbReference>
<dbReference type="NCBIfam" id="TIGR02543">
    <property type="entry name" value="List_Bact_rpt"/>
    <property type="match status" value="1"/>
</dbReference>
<evidence type="ECO:0000313" key="3">
    <source>
        <dbReference type="EMBL" id="MEQ2638544.1"/>
    </source>
</evidence>
<keyword evidence="2" id="KW-1133">Transmembrane helix</keyword>
<protein>
    <submittedName>
        <fullName evidence="3">InlB B-repeat-containing protein</fullName>
    </submittedName>
</protein>
<accession>A0ABV1II27</accession>
<sequence length="137" mass="14142">MTYTVSEYSLSYDANGGMGTTGAEVGVAGTTVTVAQNGFTRDNYTFTGWNTQADGKGAAYKPGDSFTLTDKDTVFYAQWSKNSGGTGIGTNGTAKPTNLPKTGDNSNLASCFALLLVGGGALTATAVIGSNKKRRDR</sequence>
<evidence type="ECO:0000256" key="2">
    <source>
        <dbReference type="SAM" id="Phobius"/>
    </source>
</evidence>
<organism evidence="3 4">
    <name type="scientific">Paratractidigestivibacter faecalis</name>
    <dbReference type="NCBI Taxonomy" id="2292441"/>
    <lineage>
        <taxon>Bacteria</taxon>
        <taxon>Bacillati</taxon>
        <taxon>Actinomycetota</taxon>
        <taxon>Coriobacteriia</taxon>
        <taxon>Coriobacteriales</taxon>
        <taxon>Atopobiaceae</taxon>
        <taxon>Paratractidigestivibacter</taxon>
    </lineage>
</organism>
<reference evidence="3 4" key="1">
    <citation type="submission" date="2024-04" db="EMBL/GenBank/DDBJ databases">
        <title>Human intestinal bacterial collection.</title>
        <authorList>
            <person name="Pauvert C."/>
            <person name="Hitch T.C.A."/>
            <person name="Clavel T."/>
        </authorList>
    </citation>
    <scope>NUCLEOTIDE SEQUENCE [LARGE SCALE GENOMIC DNA]</scope>
    <source>
        <strain evidence="3 4">CLA-AA-H197</strain>
    </source>
</reference>
<dbReference type="Gene3D" id="2.60.40.4270">
    <property type="entry name" value="Listeria-Bacteroides repeat domain"/>
    <property type="match status" value="1"/>
</dbReference>
<proteinExistence type="predicted"/>
<evidence type="ECO:0000313" key="4">
    <source>
        <dbReference type="Proteomes" id="UP001478817"/>
    </source>
</evidence>
<comment type="subcellular location">
    <subcellularLocation>
        <location evidence="1">Cell envelope</location>
    </subcellularLocation>
</comment>
<name>A0ABV1II27_9ACTN</name>
<evidence type="ECO:0000256" key="1">
    <source>
        <dbReference type="ARBA" id="ARBA00004196"/>
    </source>
</evidence>
<feature type="transmembrane region" description="Helical" evidence="2">
    <location>
        <begin position="107"/>
        <end position="128"/>
    </location>
</feature>
<dbReference type="Pfam" id="PF09479">
    <property type="entry name" value="Flg_new"/>
    <property type="match status" value="1"/>
</dbReference>
<dbReference type="Proteomes" id="UP001478817">
    <property type="component" value="Unassembled WGS sequence"/>
</dbReference>
<keyword evidence="2" id="KW-0472">Membrane</keyword>
<keyword evidence="4" id="KW-1185">Reference proteome</keyword>
<gene>
    <name evidence="3" type="ORF">AAAT05_09360</name>
</gene>
<keyword evidence="2" id="KW-0812">Transmembrane</keyword>
<dbReference type="InterPro" id="IPR042229">
    <property type="entry name" value="Listeria/Bacterioides_rpt_sf"/>
</dbReference>